<protein>
    <recommendedName>
        <fullName evidence="2">HNH endonuclease</fullName>
    </recommendedName>
</protein>
<evidence type="ECO:0000313" key="1">
    <source>
        <dbReference type="EMBL" id="AKH47985.1"/>
    </source>
</evidence>
<accession>A0A0F7L7R8</accession>
<dbReference type="EMBL" id="KR029600">
    <property type="protein sequence ID" value="AKH47985.1"/>
    <property type="molecule type" value="Genomic_DNA"/>
</dbReference>
<evidence type="ECO:0008006" key="2">
    <source>
        <dbReference type="Google" id="ProtNLM"/>
    </source>
</evidence>
<sequence length="111" mass="13487">MGVRGQTSKFKEINNMYIENKYNRFLNSEWWKMVRNRKYSLFEKKCEKCSSEKNLNIHHASYLNTYAGRINKAIKHTNTLCRECHHEFHKKYGVKKDMRKETKKFITGWGF</sequence>
<reference evidence="1" key="1">
    <citation type="journal article" date="2015" name="Front. Microbiol.">
        <title>Combining genomic sequencing methods to explore viral diversity and reveal potential virus-host interactions.</title>
        <authorList>
            <person name="Chow C.E."/>
            <person name="Winget D.M."/>
            <person name="White R.A.III."/>
            <person name="Hallam S.J."/>
            <person name="Suttle C.A."/>
        </authorList>
    </citation>
    <scope>NUCLEOTIDE SEQUENCE</scope>
    <source>
        <strain evidence="1">Oxic1_5</strain>
    </source>
</reference>
<reference evidence="1" key="2">
    <citation type="submission" date="2015-03" db="EMBL/GenBank/DDBJ databases">
        <authorList>
            <person name="Chow C.-E.T."/>
            <person name="Winget D.M."/>
            <person name="White R.A.III."/>
            <person name="Hallam S.J."/>
            <person name="Suttle C.A."/>
        </authorList>
    </citation>
    <scope>NUCLEOTIDE SEQUENCE</scope>
    <source>
        <strain evidence="1">Oxic1_5</strain>
    </source>
</reference>
<name>A0A0F7L7R8_9VIRU</name>
<proteinExistence type="predicted"/>
<organism evidence="1">
    <name type="scientific">uncultured marine virus</name>
    <dbReference type="NCBI Taxonomy" id="186617"/>
    <lineage>
        <taxon>Viruses</taxon>
        <taxon>environmental samples</taxon>
    </lineage>
</organism>